<feature type="binding site" evidence="14">
    <location>
        <position position="523"/>
    </location>
    <ligand>
        <name>ATP</name>
        <dbReference type="ChEBI" id="CHEBI:30616"/>
    </ligand>
</feature>
<feature type="transmembrane region" description="Helical" evidence="16">
    <location>
        <begin position="139"/>
        <end position="157"/>
    </location>
</feature>
<feature type="transmembrane region" description="Helical" evidence="16">
    <location>
        <begin position="1223"/>
        <end position="1243"/>
    </location>
</feature>
<feature type="region of interest" description="Disordered" evidence="17">
    <location>
        <begin position="1395"/>
        <end position="1459"/>
    </location>
</feature>
<evidence type="ECO:0000256" key="5">
    <source>
        <dbReference type="ARBA" id="ARBA00022723"/>
    </source>
</evidence>
<feature type="region of interest" description="Disordered" evidence="17">
    <location>
        <begin position="18"/>
        <end position="50"/>
    </location>
</feature>
<evidence type="ECO:0000256" key="3">
    <source>
        <dbReference type="ARBA" id="ARBA00008109"/>
    </source>
</evidence>
<evidence type="ECO:0000256" key="9">
    <source>
        <dbReference type="ARBA" id="ARBA00022967"/>
    </source>
</evidence>
<dbReference type="SFLD" id="SFLDS00003">
    <property type="entry name" value="Haloacid_Dehalogenase"/>
    <property type="match status" value="1"/>
</dbReference>
<feature type="binding site" evidence="14">
    <location>
        <position position="524"/>
    </location>
    <ligand>
        <name>ATP</name>
        <dbReference type="ChEBI" id="CHEBI:30616"/>
    </ligand>
</feature>
<keyword evidence="5 15" id="KW-0479">Metal-binding</keyword>
<feature type="binding site" evidence="14">
    <location>
        <position position="705"/>
    </location>
    <ligand>
        <name>ATP</name>
        <dbReference type="ChEBI" id="CHEBI:30616"/>
    </ligand>
</feature>
<keyword evidence="10 16" id="KW-1133">Transmembrane helix</keyword>
<feature type="region of interest" description="Disordered" evidence="17">
    <location>
        <begin position="554"/>
        <end position="605"/>
    </location>
</feature>
<feature type="binding site" evidence="14">
    <location>
        <position position="993"/>
    </location>
    <ligand>
        <name>ATP</name>
        <dbReference type="ChEBI" id="CHEBI:30616"/>
    </ligand>
</feature>
<feature type="binding site" evidence="15">
    <location>
        <position position="522"/>
    </location>
    <ligand>
        <name>Mg(2+)</name>
        <dbReference type="ChEBI" id="CHEBI:18420"/>
    </ligand>
</feature>
<dbReference type="GO" id="GO:0140326">
    <property type="term" value="F:ATPase-coupled intramembrane lipid transporter activity"/>
    <property type="evidence" value="ECO:0007669"/>
    <property type="project" value="UniProtKB-EC"/>
</dbReference>
<dbReference type="InterPro" id="IPR023298">
    <property type="entry name" value="ATPase_P-typ_TM_dom_sf"/>
</dbReference>
<feature type="compositionally biased region" description="Polar residues" evidence="17">
    <location>
        <begin position="569"/>
        <end position="584"/>
    </location>
</feature>
<dbReference type="InterPro" id="IPR032630">
    <property type="entry name" value="P_typ_ATPase_c"/>
</dbReference>
<feature type="transmembrane region" description="Helical" evidence="16">
    <location>
        <begin position="1190"/>
        <end position="1211"/>
    </location>
</feature>
<keyword evidence="6 14" id="KW-0547">Nucleotide-binding</keyword>
<feature type="binding site" evidence="15">
    <location>
        <position position="1026"/>
    </location>
    <ligand>
        <name>Mg(2+)</name>
        <dbReference type="ChEBI" id="CHEBI:18420"/>
    </ligand>
</feature>
<protein>
    <recommendedName>
        <fullName evidence="16">Phospholipid-transporting ATPase</fullName>
        <ecNumber evidence="16">7.6.2.1</ecNumber>
    </recommendedName>
</protein>
<feature type="compositionally biased region" description="Basic and acidic residues" evidence="17">
    <location>
        <begin position="1337"/>
        <end position="1346"/>
    </location>
</feature>
<reference evidence="21" key="1">
    <citation type="submission" date="2021-01" db="EMBL/GenBank/DDBJ databases">
        <authorList>
            <person name="Corre E."/>
            <person name="Pelletier E."/>
            <person name="Niang G."/>
            <person name="Scheremetjew M."/>
            <person name="Finn R."/>
            <person name="Kale V."/>
            <person name="Holt S."/>
            <person name="Cochrane G."/>
            <person name="Meng A."/>
            <person name="Brown T."/>
            <person name="Cohen L."/>
        </authorList>
    </citation>
    <scope>NUCLEOTIDE SEQUENCE</scope>
    <source>
        <strain evidence="21">NY070348D</strain>
    </source>
</reference>
<evidence type="ECO:0000256" key="13">
    <source>
        <dbReference type="PIRSR" id="PIRSR606539-1"/>
    </source>
</evidence>
<feature type="binding site" evidence="14">
    <location>
        <position position="763"/>
    </location>
    <ligand>
        <name>ATP</name>
        <dbReference type="ChEBI" id="CHEBI:30616"/>
    </ligand>
</feature>
<dbReference type="SUPFAM" id="SSF56784">
    <property type="entry name" value="HAD-like"/>
    <property type="match status" value="1"/>
</dbReference>
<dbReference type="GO" id="GO:0005886">
    <property type="term" value="C:plasma membrane"/>
    <property type="evidence" value="ECO:0007669"/>
    <property type="project" value="TreeGrafter"/>
</dbReference>
<dbReference type="GO" id="GO:0045332">
    <property type="term" value="P:phospholipid translocation"/>
    <property type="evidence" value="ECO:0007669"/>
    <property type="project" value="TreeGrafter"/>
</dbReference>
<feature type="binding site" evidence="14">
    <location>
        <position position="845"/>
    </location>
    <ligand>
        <name>ATP</name>
        <dbReference type="ChEBI" id="CHEBI:30616"/>
    </ligand>
</feature>
<gene>
    <name evidence="21" type="ORF">QSP1433_LOCUS3573</name>
</gene>
<dbReference type="InterPro" id="IPR036412">
    <property type="entry name" value="HAD-like_sf"/>
</dbReference>
<feature type="binding site" evidence="14">
    <location>
        <position position="844"/>
    </location>
    <ligand>
        <name>ATP</name>
        <dbReference type="ChEBI" id="CHEBI:30616"/>
    </ligand>
</feature>
<feature type="binding site" evidence="14">
    <location>
        <position position="846"/>
    </location>
    <ligand>
        <name>ATP</name>
        <dbReference type="ChEBI" id="CHEBI:30616"/>
    </ligand>
</feature>
<feature type="domain" description="P-type ATPase C-terminal" evidence="20">
    <location>
        <begin position="1052"/>
        <end position="1284"/>
    </location>
</feature>
<evidence type="ECO:0000256" key="8">
    <source>
        <dbReference type="ARBA" id="ARBA00022842"/>
    </source>
</evidence>
<feature type="binding site" evidence="14">
    <location>
        <position position="1030"/>
    </location>
    <ligand>
        <name>ATP</name>
        <dbReference type="ChEBI" id="CHEBI:30616"/>
    </ligand>
</feature>
<dbReference type="SUPFAM" id="SSF81660">
    <property type="entry name" value="Metal cation-transporting ATPase, ATP-binding domain N"/>
    <property type="match status" value="1"/>
</dbReference>
<dbReference type="EMBL" id="HBHK01005995">
    <property type="protein sequence ID" value="CAD9671479.1"/>
    <property type="molecule type" value="Transcribed_RNA"/>
</dbReference>
<dbReference type="Pfam" id="PF00122">
    <property type="entry name" value="E1-E2_ATPase"/>
    <property type="match status" value="1"/>
</dbReference>
<dbReference type="InterPro" id="IPR044492">
    <property type="entry name" value="P_typ_ATPase_HD_dom"/>
</dbReference>
<dbReference type="PANTHER" id="PTHR24092">
    <property type="entry name" value="PROBABLE PHOSPHOLIPID-TRANSPORTING ATPASE"/>
    <property type="match status" value="1"/>
</dbReference>
<feature type="active site" description="4-aspartylphosphate intermediate" evidence="13">
    <location>
        <position position="522"/>
    </location>
</feature>
<comment type="subcellular location">
    <subcellularLocation>
        <location evidence="2">Endomembrane system</location>
    </subcellularLocation>
    <subcellularLocation>
        <location evidence="1 16">Membrane</location>
        <topology evidence="1 16">Multi-pass membrane protein</topology>
    </subcellularLocation>
</comment>
<dbReference type="SUPFAM" id="SSF81653">
    <property type="entry name" value="Calcium ATPase, transduction domain A"/>
    <property type="match status" value="1"/>
</dbReference>
<evidence type="ECO:0000256" key="17">
    <source>
        <dbReference type="SAM" id="MobiDB-lite"/>
    </source>
</evidence>
<evidence type="ECO:0000256" key="1">
    <source>
        <dbReference type="ARBA" id="ARBA00004141"/>
    </source>
</evidence>
<evidence type="ECO:0000256" key="10">
    <source>
        <dbReference type="ARBA" id="ARBA00022989"/>
    </source>
</evidence>
<feature type="compositionally biased region" description="Basic and acidic residues" evidence="17">
    <location>
        <begin position="1425"/>
        <end position="1441"/>
    </location>
</feature>
<dbReference type="Gene3D" id="3.40.50.1000">
    <property type="entry name" value="HAD superfamily/HAD-like"/>
    <property type="match status" value="1"/>
</dbReference>
<dbReference type="SUPFAM" id="SSF81665">
    <property type="entry name" value="Calcium ATPase, transmembrane domain M"/>
    <property type="match status" value="1"/>
</dbReference>
<feature type="binding site" evidence="14">
    <location>
        <position position="522"/>
    </location>
    <ligand>
        <name>ATP</name>
        <dbReference type="ChEBI" id="CHEBI:30616"/>
    </ligand>
</feature>
<evidence type="ECO:0000256" key="4">
    <source>
        <dbReference type="ARBA" id="ARBA00022692"/>
    </source>
</evidence>
<feature type="transmembrane region" description="Helical" evidence="16">
    <location>
        <begin position="1255"/>
        <end position="1275"/>
    </location>
</feature>
<dbReference type="Gene3D" id="3.40.1110.10">
    <property type="entry name" value="Calcium-transporting ATPase, cytoplasmic domain N"/>
    <property type="match status" value="1"/>
</dbReference>
<feature type="transmembrane region" description="Helical" evidence="16">
    <location>
        <begin position="408"/>
        <end position="431"/>
    </location>
</feature>
<evidence type="ECO:0000256" key="16">
    <source>
        <dbReference type="RuleBase" id="RU362033"/>
    </source>
</evidence>
<dbReference type="NCBIfam" id="TIGR01494">
    <property type="entry name" value="ATPase_P-type"/>
    <property type="match status" value="1"/>
</dbReference>
<accession>A0A7S2W787</accession>
<keyword evidence="11 16" id="KW-0472">Membrane</keyword>
<feature type="binding site" evidence="14">
    <location>
        <position position="1029"/>
    </location>
    <ligand>
        <name>ATP</name>
        <dbReference type="ChEBI" id="CHEBI:30616"/>
    </ligand>
</feature>
<dbReference type="NCBIfam" id="TIGR01652">
    <property type="entry name" value="ATPase-Plipid"/>
    <property type="match status" value="1"/>
</dbReference>
<keyword evidence="8 15" id="KW-0460">Magnesium</keyword>
<keyword evidence="9 16" id="KW-1278">Translocase</keyword>
<evidence type="ECO:0000259" key="19">
    <source>
        <dbReference type="Pfam" id="PF16209"/>
    </source>
</evidence>
<dbReference type="InterPro" id="IPR023299">
    <property type="entry name" value="ATPase_P-typ_cyto_dom_N"/>
</dbReference>
<dbReference type="InterPro" id="IPR032631">
    <property type="entry name" value="P-type_ATPase_N"/>
</dbReference>
<dbReference type="InterPro" id="IPR018303">
    <property type="entry name" value="ATPase_P-typ_P_site"/>
</dbReference>
<feature type="compositionally biased region" description="Basic and acidic residues" evidence="17">
    <location>
        <begin position="586"/>
        <end position="602"/>
    </location>
</feature>
<feature type="transmembrane region" description="Helical" evidence="16">
    <location>
        <begin position="1112"/>
        <end position="1136"/>
    </location>
</feature>
<comment type="cofactor">
    <cofactor evidence="15">
        <name>Mg(2+)</name>
        <dbReference type="ChEBI" id="CHEBI:18420"/>
    </cofactor>
</comment>
<dbReference type="Pfam" id="PF16209">
    <property type="entry name" value="PhoLip_ATPase_N"/>
    <property type="match status" value="1"/>
</dbReference>
<keyword evidence="7 14" id="KW-0067">ATP-binding</keyword>
<evidence type="ECO:0000259" key="20">
    <source>
        <dbReference type="Pfam" id="PF16212"/>
    </source>
</evidence>
<dbReference type="Gene3D" id="2.70.150.10">
    <property type="entry name" value="Calcium-transporting ATPase, cytoplasmic transduction domain A"/>
    <property type="match status" value="1"/>
</dbReference>
<feature type="domain" description="P-type ATPase N-terminal" evidence="19">
    <location>
        <begin position="113"/>
        <end position="153"/>
    </location>
</feature>
<feature type="binding site" evidence="14">
    <location>
        <position position="729"/>
    </location>
    <ligand>
        <name>ATP</name>
        <dbReference type="ChEBI" id="CHEBI:30616"/>
    </ligand>
</feature>
<evidence type="ECO:0000256" key="2">
    <source>
        <dbReference type="ARBA" id="ARBA00004308"/>
    </source>
</evidence>
<evidence type="ECO:0000259" key="18">
    <source>
        <dbReference type="Pfam" id="PF00122"/>
    </source>
</evidence>
<feature type="binding site" evidence="14">
    <location>
        <position position="999"/>
    </location>
    <ligand>
        <name>ATP</name>
        <dbReference type="ChEBI" id="CHEBI:30616"/>
    </ligand>
</feature>
<feature type="binding site" evidence="15">
    <location>
        <position position="1030"/>
    </location>
    <ligand>
        <name>Mg(2+)</name>
        <dbReference type="ChEBI" id="CHEBI:18420"/>
    </ligand>
</feature>
<dbReference type="InterPro" id="IPR006539">
    <property type="entry name" value="P-type_ATPase_IV"/>
</dbReference>
<feature type="transmembrane region" description="Helical" evidence="16">
    <location>
        <begin position="451"/>
        <end position="479"/>
    </location>
</feature>
<dbReference type="SFLD" id="SFLDG00002">
    <property type="entry name" value="C1.7:_P-type_atpase_like"/>
    <property type="match status" value="1"/>
</dbReference>
<feature type="binding site" evidence="14">
    <location>
        <position position="664"/>
    </location>
    <ligand>
        <name>ATP</name>
        <dbReference type="ChEBI" id="CHEBI:30616"/>
    </ligand>
</feature>
<evidence type="ECO:0000256" key="6">
    <source>
        <dbReference type="ARBA" id="ARBA00022741"/>
    </source>
</evidence>
<dbReference type="Pfam" id="PF16212">
    <property type="entry name" value="PhoLip_ATPase_C"/>
    <property type="match status" value="1"/>
</dbReference>
<dbReference type="PROSITE" id="PS00154">
    <property type="entry name" value="ATPASE_E1_E2"/>
    <property type="match status" value="1"/>
</dbReference>
<feature type="domain" description="P-type ATPase A" evidence="18">
    <location>
        <begin position="201"/>
        <end position="269"/>
    </location>
</feature>
<dbReference type="InterPro" id="IPR023214">
    <property type="entry name" value="HAD_sf"/>
</dbReference>
<name>A0A7S2W787_9STRA</name>
<organism evidence="21">
    <name type="scientific">Mucochytrium quahogii</name>
    <dbReference type="NCBI Taxonomy" id="96639"/>
    <lineage>
        <taxon>Eukaryota</taxon>
        <taxon>Sar</taxon>
        <taxon>Stramenopiles</taxon>
        <taxon>Bigyra</taxon>
        <taxon>Labyrinthulomycetes</taxon>
        <taxon>Thraustochytrida</taxon>
        <taxon>Thraustochytriidae</taxon>
        <taxon>Mucochytrium</taxon>
    </lineage>
</organism>
<feature type="transmembrane region" description="Helical" evidence="16">
    <location>
        <begin position="1166"/>
        <end position="1184"/>
    </location>
</feature>
<evidence type="ECO:0000256" key="7">
    <source>
        <dbReference type="ARBA" id="ARBA00022840"/>
    </source>
</evidence>
<dbReference type="GO" id="GO:0005524">
    <property type="term" value="F:ATP binding"/>
    <property type="evidence" value="ECO:0007669"/>
    <property type="project" value="UniProtKB-UniRule"/>
</dbReference>
<evidence type="ECO:0000256" key="11">
    <source>
        <dbReference type="ARBA" id="ARBA00023136"/>
    </source>
</evidence>
<dbReference type="PRINTS" id="PR00119">
    <property type="entry name" value="CATATPASE"/>
</dbReference>
<feature type="transmembrane region" description="Helical" evidence="16">
    <location>
        <begin position="163"/>
        <end position="184"/>
    </location>
</feature>
<dbReference type="SFLD" id="SFLDF00027">
    <property type="entry name" value="p-type_atpase"/>
    <property type="match status" value="1"/>
</dbReference>
<evidence type="ECO:0000313" key="21">
    <source>
        <dbReference type="EMBL" id="CAD9671479.1"/>
    </source>
</evidence>
<evidence type="ECO:0000256" key="14">
    <source>
        <dbReference type="PIRSR" id="PIRSR606539-2"/>
    </source>
</evidence>
<keyword evidence="4 16" id="KW-0812">Transmembrane</keyword>
<evidence type="ECO:0000256" key="15">
    <source>
        <dbReference type="PIRSR" id="PIRSR606539-3"/>
    </source>
</evidence>
<feature type="region of interest" description="Disordered" evidence="17">
    <location>
        <begin position="1337"/>
        <end position="1372"/>
    </location>
</feature>
<dbReference type="Pfam" id="PF13246">
    <property type="entry name" value="Cation_ATPase"/>
    <property type="match status" value="1"/>
</dbReference>
<dbReference type="InterPro" id="IPR059000">
    <property type="entry name" value="ATPase_P-type_domA"/>
</dbReference>
<dbReference type="GO" id="GO:0000287">
    <property type="term" value="F:magnesium ion binding"/>
    <property type="evidence" value="ECO:0007669"/>
    <property type="project" value="UniProtKB-UniRule"/>
</dbReference>
<dbReference type="InterPro" id="IPR008250">
    <property type="entry name" value="ATPase_P-typ_transduc_dom_A_sf"/>
</dbReference>
<feature type="binding site" evidence="15">
    <location>
        <position position="524"/>
    </location>
    <ligand>
        <name>Mg(2+)</name>
        <dbReference type="ChEBI" id="CHEBI:18420"/>
    </ligand>
</feature>
<comment type="similarity">
    <text evidence="3 16">Belongs to the cation transport ATPase (P-type) (TC 3.A.3) family. Type IV subfamily.</text>
</comment>
<feature type="transmembrane region" description="Helical" evidence="16">
    <location>
        <begin position="1083"/>
        <end position="1106"/>
    </location>
</feature>
<feature type="compositionally biased region" description="Acidic residues" evidence="17">
    <location>
        <begin position="1446"/>
        <end position="1459"/>
    </location>
</feature>
<dbReference type="GO" id="GO:0016887">
    <property type="term" value="F:ATP hydrolysis activity"/>
    <property type="evidence" value="ECO:0007669"/>
    <property type="project" value="InterPro"/>
</dbReference>
<dbReference type="InterPro" id="IPR001757">
    <property type="entry name" value="P_typ_ATPase"/>
</dbReference>
<dbReference type="EC" id="7.6.2.1" evidence="16"/>
<proteinExistence type="inferred from homology"/>
<evidence type="ECO:0000256" key="12">
    <source>
        <dbReference type="ARBA" id="ARBA00034036"/>
    </source>
</evidence>
<sequence length="1459" mass="163038">MAAVSSADKIVVEQELTELTSGQRSEDDAGAAKARSLKMEGRTRLEDEEADQALDSTLDRGGKFLRKIGMSEFFRRPVVQPKKGEELKNITLQVPFTKTFVAEQVKLGLPRRKTNMVRTSKYNVWSFVPLAAAYQFRRYTNMFYLLIAVIALVGYNVPNLWVVSYNPITIIILLAVVLGVALIFEGKDDLNRHRGDRQTNNAKVERLRNSKIEECTWGELLPGDFVIVYDRQIIPADLVVLATYGADRKGATCYIETSSIDGETNLKIKDIPQFMVQNQMENNTMKRNLSSYNRASGRKLESGESSMTQFANAHKDALASFIPRLCAGTYEYEQPNVFLQFNAAFTPRGGGEKQPLDFKNFLLRGSELRNTKFIFGLVVYAGEETKLALSQKAVPAKLGRIDVFMNRILIGVTVLFFALVAVADILIFTVAPNTDTWWYFKFTSSTSSKVPGGLAFFFTYMVLFANIIPIPIIIVVEVLNFYAGYMLRNDLEIYHEETDTVAVCRTNNLVCEVGQITHIFSDKTGTLTRNQMKMIGCFVNGRMYGHIPSEVNAVDEDDGGGLTPKPSRNDSSPNEEGAFSSNFSGRDPDQVELTDDHSEGSESMKSIQLEDAFKEVTEILHSEEMTDEKKALLDFFILLAVCHTVVLDFDEDGNVTLNSESPDEEAFVAAASVVGIVLESTADGTISIRTPDASYEYRIMALNPFNSTRKRMSLVLTRSFDNSIVLMMKGADNVMFDRVAPGQEEYVATMTNALNQYAWGGLRTLVMGQKELSCDEFIVWEKQYKDALVAPSTQRGALLAAAAQEIESNVTIIGASAIEDQLQLGVPDSIQTLRDAGIQVWVLTGDKIETAINIGLASNLLDSNMLQLKLVSTDVEHLETQMDGIIAILETAMEEIRRSPAAEEFNDFKQVEEDLENQHGTGDMTPQCCYSLHKYVHKRMLASISNESVQANVALIVSGVSLELLLQAQKGNPELEHKLLTVARTCKVVLACRVSPAQKSLIVEMVRYAKDADELERPPITLAIGDGANDVPMIQSAHVGVGISGHEGRQAVNSSDFAIAQFRFLVRLMLIHGRWNYRRQANVIVYVVYSWQLYTYLLFIYLPYSLYSGTQIYIFDIYVATFAYFANVCICTHGWFDKDLSAESVLRNPWTYAIGVKSKDLNFRKLVTLVVRAFAHTLLIWGFVMMIANITIGIDTLGTAVFVALVGVLYVRQAIMGTTLTAITFVVFGLDIILFLIVMAIAQSPPLIYSREFGGAIWTGVFLAMCSVFLIEMFVRYMKKEFFPRPLDLLIEQDRGYYKGEKHARHAHEDAFKVIEEVGKLTVLPFHLGARRIKQTIEKQRGKEEEQAASSETSGEDERPKPRTGSSVFSSTVQRLRPGFDYDFASKLKLPSLSGKKEKQLTSSGGTDVSEEVDNENLAQSASRLDFHEYVREPNTHHETLHNIAEGEEDDDYEGDIKS</sequence>
<comment type="catalytic activity">
    <reaction evidence="12 16">
        <text>ATP + H2O + phospholipidSide 1 = ADP + phosphate + phospholipidSide 2.</text>
        <dbReference type="EC" id="7.6.2.1"/>
    </reaction>
</comment>